<reference evidence="2" key="1">
    <citation type="submission" date="2023-03" db="UniProtKB">
        <authorList>
            <consortium name="EnsemblPlants"/>
        </authorList>
    </citation>
    <scope>IDENTIFICATION</scope>
</reference>
<feature type="region of interest" description="Disordered" evidence="1">
    <location>
        <begin position="1"/>
        <end position="21"/>
    </location>
</feature>
<proteinExistence type="predicted"/>
<protein>
    <submittedName>
        <fullName evidence="2">Uncharacterized protein</fullName>
    </submittedName>
</protein>
<accession>A0A9I9DMJ2</accession>
<evidence type="ECO:0000313" key="2">
    <source>
        <dbReference type="EnsemblPlants" id="MELO3C020717.2.1"/>
    </source>
</evidence>
<sequence length="61" mass="6664">MASQMASRVMEASNATSDSLKMASRVRGASNAISDSSEVRGALDVFMLHREFPYKKDVLVL</sequence>
<organism evidence="2">
    <name type="scientific">Cucumis melo</name>
    <name type="common">Muskmelon</name>
    <dbReference type="NCBI Taxonomy" id="3656"/>
    <lineage>
        <taxon>Eukaryota</taxon>
        <taxon>Viridiplantae</taxon>
        <taxon>Streptophyta</taxon>
        <taxon>Embryophyta</taxon>
        <taxon>Tracheophyta</taxon>
        <taxon>Spermatophyta</taxon>
        <taxon>Magnoliopsida</taxon>
        <taxon>eudicotyledons</taxon>
        <taxon>Gunneridae</taxon>
        <taxon>Pentapetalae</taxon>
        <taxon>rosids</taxon>
        <taxon>fabids</taxon>
        <taxon>Cucurbitales</taxon>
        <taxon>Cucurbitaceae</taxon>
        <taxon>Benincaseae</taxon>
        <taxon>Cucumis</taxon>
    </lineage>
</organism>
<dbReference type="AlphaFoldDB" id="A0A9I9DMJ2"/>
<evidence type="ECO:0000256" key="1">
    <source>
        <dbReference type="SAM" id="MobiDB-lite"/>
    </source>
</evidence>
<name>A0A9I9DMJ2_CUCME</name>
<dbReference type="Gramene" id="MELO3C020717.2.1">
    <property type="protein sequence ID" value="MELO3C020717.2.1"/>
    <property type="gene ID" value="MELO3C020717.2"/>
</dbReference>
<dbReference type="EnsemblPlants" id="MELO3C020717.2.1">
    <property type="protein sequence ID" value="MELO3C020717.2.1"/>
    <property type="gene ID" value="MELO3C020717.2"/>
</dbReference>